<proteinExistence type="predicted"/>
<dbReference type="AlphaFoldDB" id="A0A0F9RI43"/>
<organism evidence="1">
    <name type="scientific">marine sediment metagenome</name>
    <dbReference type="NCBI Taxonomy" id="412755"/>
    <lineage>
        <taxon>unclassified sequences</taxon>
        <taxon>metagenomes</taxon>
        <taxon>ecological metagenomes</taxon>
    </lineage>
</organism>
<accession>A0A0F9RI43</accession>
<reference evidence="1" key="1">
    <citation type="journal article" date="2015" name="Nature">
        <title>Complex archaea that bridge the gap between prokaryotes and eukaryotes.</title>
        <authorList>
            <person name="Spang A."/>
            <person name="Saw J.H."/>
            <person name="Jorgensen S.L."/>
            <person name="Zaremba-Niedzwiedzka K."/>
            <person name="Martijn J."/>
            <person name="Lind A.E."/>
            <person name="van Eijk R."/>
            <person name="Schleper C."/>
            <person name="Guy L."/>
            <person name="Ettema T.J."/>
        </authorList>
    </citation>
    <scope>NUCLEOTIDE SEQUENCE</scope>
</reference>
<gene>
    <name evidence="1" type="ORF">LCGC14_0892360</name>
</gene>
<sequence length="42" mass="4498">APMLLEVGRVPIKGEAERRLMAKEAERLMGEAGLLALNVPPA</sequence>
<evidence type="ECO:0000313" key="1">
    <source>
        <dbReference type="EMBL" id="KKN24696.1"/>
    </source>
</evidence>
<feature type="non-terminal residue" evidence="1">
    <location>
        <position position="1"/>
    </location>
</feature>
<comment type="caution">
    <text evidence="1">The sequence shown here is derived from an EMBL/GenBank/DDBJ whole genome shotgun (WGS) entry which is preliminary data.</text>
</comment>
<protein>
    <submittedName>
        <fullName evidence="1">Uncharacterized protein</fullName>
    </submittedName>
</protein>
<dbReference type="EMBL" id="LAZR01002863">
    <property type="protein sequence ID" value="KKN24696.1"/>
    <property type="molecule type" value="Genomic_DNA"/>
</dbReference>
<name>A0A0F9RI43_9ZZZZ</name>